<evidence type="ECO:0000256" key="6">
    <source>
        <dbReference type="ARBA" id="ARBA00022790"/>
    </source>
</evidence>
<evidence type="ECO:0000256" key="2">
    <source>
        <dbReference type="ARBA" id="ARBA00004496"/>
    </source>
</evidence>
<evidence type="ECO:0000256" key="3">
    <source>
        <dbReference type="ARBA" id="ARBA00010417"/>
    </source>
</evidence>
<evidence type="ECO:0000313" key="9">
    <source>
        <dbReference type="EMBL" id="VEU34322.1"/>
    </source>
</evidence>
<dbReference type="InterPro" id="IPR040134">
    <property type="entry name" value="PSMD12/CSN4"/>
</dbReference>
<comment type="similarity">
    <text evidence="3">Belongs to the CSN4 family.</text>
</comment>
<dbReference type="PANTHER" id="PTHR10855">
    <property type="entry name" value="26S PROTEASOME NON-ATPASE REGULATORY SUBUNIT 12/COP9 SIGNALOSOME COMPLEX SUBUNIT 4"/>
    <property type="match status" value="1"/>
</dbReference>
<dbReference type="SUPFAM" id="SSF46785">
    <property type="entry name" value="Winged helix' DNA-binding domain"/>
    <property type="match status" value="1"/>
</dbReference>
<reference evidence="9 10" key="1">
    <citation type="submission" date="2019-01" db="EMBL/GenBank/DDBJ databases">
        <authorList>
            <person name="Ferrante I. M."/>
        </authorList>
    </citation>
    <scope>NUCLEOTIDE SEQUENCE [LARGE SCALE GENOMIC DNA]</scope>
    <source>
        <strain evidence="9 10">B856</strain>
    </source>
</reference>
<dbReference type="SMART" id="SM00088">
    <property type="entry name" value="PINT"/>
    <property type="match status" value="1"/>
</dbReference>
<sequence>MEGFVETIDSALQTADYGSLAAVFSYGPSSWHSLGQGEQRSLASYLIETAVGSPTFLPRAFSSTQVRNVFLETLKHLPATPVEGAADNKLRQMLFDYNVNEEGDYSAAAGVLSGMRMHDDRDSVYYFSAAEKCDVYVKIAECFLEEDMIAESDAAVGRAGSVVESIENADQHAALILRYKSTYARVLDSNRKFLQAASRYHDLSQSSGDLIRAEDLLTMLGRAATCAILAPSGPQRHRVLGHISRDPRLDQLRGLSDFETHATILTKMYGGQILRKEELVGFEASLQPHQRAIMGDGLTIMERGVVEHNMLAVSGIYRSIYVDELALVLGVGNEKAEKIVATMILDGSLEGSIDQVENLVLFHSNDSPNGAWDRAISSFCMELNRVTDGVRSIET</sequence>
<proteinExistence type="inferred from homology"/>
<evidence type="ECO:0000313" key="10">
    <source>
        <dbReference type="Proteomes" id="UP000291116"/>
    </source>
</evidence>
<dbReference type="GO" id="GO:0008180">
    <property type="term" value="C:COP9 signalosome"/>
    <property type="evidence" value="ECO:0007669"/>
    <property type="project" value="UniProtKB-KW"/>
</dbReference>
<dbReference type="Pfam" id="PF01399">
    <property type="entry name" value="PCI"/>
    <property type="match status" value="1"/>
</dbReference>
<evidence type="ECO:0000259" key="8">
    <source>
        <dbReference type="PROSITE" id="PS50250"/>
    </source>
</evidence>
<dbReference type="Gene3D" id="1.10.10.10">
    <property type="entry name" value="Winged helix-like DNA-binding domain superfamily/Winged helix DNA-binding domain"/>
    <property type="match status" value="1"/>
</dbReference>
<dbReference type="GO" id="GO:0005829">
    <property type="term" value="C:cytosol"/>
    <property type="evidence" value="ECO:0007669"/>
    <property type="project" value="TreeGrafter"/>
</dbReference>
<comment type="subcellular location">
    <subcellularLocation>
        <location evidence="2">Cytoplasm</location>
    </subcellularLocation>
    <subcellularLocation>
        <location evidence="1">Nucleus</location>
    </subcellularLocation>
</comment>
<keyword evidence="5" id="KW-0963">Cytoplasm</keyword>
<evidence type="ECO:0000256" key="5">
    <source>
        <dbReference type="ARBA" id="ARBA00022490"/>
    </source>
</evidence>
<name>A0A448YWZ5_9STRA</name>
<evidence type="ECO:0000256" key="1">
    <source>
        <dbReference type="ARBA" id="ARBA00004123"/>
    </source>
</evidence>
<dbReference type="InterPro" id="IPR054559">
    <property type="entry name" value="PSMD12-CSN4-like_N"/>
</dbReference>
<keyword evidence="7" id="KW-0539">Nucleus</keyword>
<feature type="domain" description="PCI" evidence="8">
    <location>
        <begin position="189"/>
        <end position="367"/>
    </location>
</feature>
<organism evidence="9 10">
    <name type="scientific">Pseudo-nitzschia multistriata</name>
    <dbReference type="NCBI Taxonomy" id="183589"/>
    <lineage>
        <taxon>Eukaryota</taxon>
        <taxon>Sar</taxon>
        <taxon>Stramenopiles</taxon>
        <taxon>Ochrophyta</taxon>
        <taxon>Bacillariophyta</taxon>
        <taxon>Bacillariophyceae</taxon>
        <taxon>Bacillariophycidae</taxon>
        <taxon>Bacillariales</taxon>
        <taxon>Bacillariaceae</taxon>
        <taxon>Pseudo-nitzschia</taxon>
    </lineage>
</organism>
<gene>
    <name evidence="9" type="ORF">PSNMU_V1.4_AUG-EV-PASAV3_0010250</name>
</gene>
<evidence type="ECO:0000256" key="7">
    <source>
        <dbReference type="ARBA" id="ARBA00023242"/>
    </source>
</evidence>
<dbReference type="PROSITE" id="PS50250">
    <property type="entry name" value="PCI"/>
    <property type="match status" value="1"/>
</dbReference>
<keyword evidence="6" id="KW-0736">Signalosome</keyword>
<evidence type="ECO:0000256" key="4">
    <source>
        <dbReference type="ARBA" id="ARBA00014881"/>
    </source>
</evidence>
<dbReference type="PANTHER" id="PTHR10855:SF2">
    <property type="entry name" value="COP9 SIGNALOSOME COMPLEX SUBUNIT 4"/>
    <property type="match status" value="1"/>
</dbReference>
<dbReference type="InterPro" id="IPR036390">
    <property type="entry name" value="WH_DNA-bd_sf"/>
</dbReference>
<protein>
    <recommendedName>
        <fullName evidence="4">COP9 signalosome complex subunit 4</fullName>
    </recommendedName>
</protein>
<dbReference type="InterPro" id="IPR036388">
    <property type="entry name" value="WH-like_DNA-bd_sf"/>
</dbReference>
<keyword evidence="10" id="KW-1185">Reference proteome</keyword>
<dbReference type="InterPro" id="IPR000717">
    <property type="entry name" value="PCI_dom"/>
</dbReference>
<dbReference type="Proteomes" id="UP000291116">
    <property type="component" value="Unassembled WGS sequence"/>
</dbReference>
<accession>A0A448YWZ5</accession>
<dbReference type="Pfam" id="PF22241">
    <property type="entry name" value="PSMD12-CSN4_N"/>
    <property type="match status" value="1"/>
</dbReference>
<dbReference type="EMBL" id="CAACVS010000025">
    <property type="protein sequence ID" value="VEU34322.1"/>
    <property type="molecule type" value="Genomic_DNA"/>
</dbReference>
<dbReference type="OrthoDB" id="295656at2759"/>
<dbReference type="AlphaFoldDB" id="A0A448YWZ5"/>